<feature type="domain" description="Tetratricopeptide repeat protein 21A/21B N-terminal ARM repeat" evidence="2">
    <location>
        <begin position="12"/>
        <end position="89"/>
    </location>
</feature>
<organism evidence="3">
    <name type="scientific">Pongo abelii</name>
    <name type="common">Sumatran orangutan</name>
    <name type="synonym">Pongo pygmaeus abelii</name>
    <dbReference type="NCBI Taxonomy" id="9601"/>
    <lineage>
        <taxon>Eukaryota</taxon>
        <taxon>Metazoa</taxon>
        <taxon>Chordata</taxon>
        <taxon>Craniata</taxon>
        <taxon>Vertebrata</taxon>
        <taxon>Euteleostomi</taxon>
        <taxon>Mammalia</taxon>
        <taxon>Eutheria</taxon>
        <taxon>Euarchontoglires</taxon>
        <taxon>Primates</taxon>
        <taxon>Haplorrhini</taxon>
        <taxon>Catarrhini</taxon>
        <taxon>Hominidae</taxon>
        <taxon>Pongo</taxon>
    </lineage>
</organism>
<proteinExistence type="predicted"/>
<dbReference type="InterPro" id="IPR040364">
    <property type="entry name" value="TTC21A/TTC21B"/>
</dbReference>
<dbReference type="PANTHER" id="PTHR14699:SF2">
    <property type="entry name" value="TETRATRICOPEPTIDE REPEAT PROTEIN 21A"/>
    <property type="match status" value="1"/>
</dbReference>
<dbReference type="Pfam" id="PF25062">
    <property type="entry name" value="ARM_TT21_N"/>
    <property type="match status" value="1"/>
</dbReference>
<evidence type="ECO:0000313" key="3">
    <source>
        <dbReference type="EMBL" id="PNJ74690.1"/>
    </source>
</evidence>
<comment type="caution">
    <text evidence="3">The sequence shown here is derived from an EMBL/GenBank/DDBJ whole genome shotgun (WGS) entry which is preliminary data.</text>
</comment>
<dbReference type="GO" id="GO:0005929">
    <property type="term" value="C:cilium"/>
    <property type="evidence" value="ECO:0007669"/>
    <property type="project" value="GOC"/>
</dbReference>
<accession>A0A2J8WY85</accession>
<feature type="region of interest" description="Disordered" evidence="1">
    <location>
        <begin position="98"/>
        <end position="120"/>
    </location>
</feature>
<dbReference type="EMBL" id="NDHI03003375">
    <property type="protein sequence ID" value="PNJ74690.1"/>
    <property type="molecule type" value="Genomic_DNA"/>
</dbReference>
<name>A0A2J8WY85_PONAB</name>
<dbReference type="AlphaFoldDB" id="A0A2J8WY85"/>
<dbReference type="PANTHER" id="PTHR14699">
    <property type="entry name" value="STI2 PROTEIN-RELATED"/>
    <property type="match status" value="1"/>
</dbReference>
<evidence type="ECO:0000259" key="2">
    <source>
        <dbReference type="Pfam" id="PF25062"/>
    </source>
</evidence>
<dbReference type="GO" id="GO:0030991">
    <property type="term" value="C:intraciliary transport particle A"/>
    <property type="evidence" value="ECO:0007669"/>
    <property type="project" value="TreeGrafter"/>
</dbReference>
<dbReference type="GO" id="GO:0061512">
    <property type="term" value="P:protein localization to cilium"/>
    <property type="evidence" value="ECO:0007669"/>
    <property type="project" value="TreeGrafter"/>
</dbReference>
<dbReference type="InterPro" id="IPR056833">
    <property type="entry name" value="ARM_TT21_N"/>
</dbReference>
<dbReference type="GO" id="GO:0035721">
    <property type="term" value="P:intraciliary retrograde transport"/>
    <property type="evidence" value="ECO:0007669"/>
    <property type="project" value="TreeGrafter"/>
</dbReference>
<reference evidence="3" key="1">
    <citation type="submission" date="2017-12" db="EMBL/GenBank/DDBJ databases">
        <title>High-resolution comparative analysis of great ape genomes.</title>
        <authorList>
            <person name="Pollen A."/>
            <person name="Hastie A."/>
            <person name="Hormozdiari F."/>
            <person name="Dougherty M."/>
            <person name="Liu R."/>
            <person name="Chaisson M."/>
            <person name="Hoppe E."/>
            <person name="Hill C."/>
            <person name="Pang A."/>
            <person name="Hillier L."/>
            <person name="Baker C."/>
            <person name="Armstrong J."/>
            <person name="Shendure J."/>
            <person name="Paten B."/>
            <person name="Wilson R."/>
            <person name="Chao H."/>
            <person name="Schneider V."/>
            <person name="Ventura M."/>
            <person name="Kronenberg Z."/>
            <person name="Murali S."/>
            <person name="Gordon D."/>
            <person name="Cantsilieris S."/>
            <person name="Munson K."/>
            <person name="Nelson B."/>
            <person name="Raja A."/>
            <person name="Underwood J."/>
            <person name="Diekhans M."/>
            <person name="Fiddes I."/>
            <person name="Haussler D."/>
            <person name="Eichler E."/>
        </authorList>
    </citation>
    <scope>NUCLEOTIDE SEQUENCE [LARGE SCALE GENOMIC DNA]</scope>
    <source>
        <strain evidence="3">Susie</strain>
    </source>
</reference>
<protein>
    <submittedName>
        <fullName evidence="3">TTC21A isoform 18</fullName>
    </submittedName>
</protein>
<evidence type="ECO:0000256" key="1">
    <source>
        <dbReference type="SAM" id="MobiDB-lite"/>
    </source>
</evidence>
<sequence>MSSNDSSLMAEIIYYSQEKYFHHVQQAAAVGLEKFSNDPVLKFFKAYGVLKEEHIQDAISDLESIRHHPDVSLCSTMALIYAHKRCEIIGECHHAQPGLAHQGKESPAPEIHSPSRAAKGGMCPGGCADAVNQPRSNSGA</sequence>
<gene>
    <name evidence="3" type="ORF">CR201_G0006404</name>
</gene>